<comment type="subcellular location">
    <subcellularLocation>
        <location evidence="1">Nucleus</location>
    </subcellularLocation>
</comment>
<dbReference type="InterPro" id="IPR000058">
    <property type="entry name" value="Znf_AN1"/>
</dbReference>
<dbReference type="Pfam" id="PF10405">
    <property type="entry name" value="BHD_3"/>
    <property type="match status" value="1"/>
</dbReference>
<dbReference type="SMART" id="SM01031">
    <property type="entry name" value="BHD_2"/>
    <property type="match status" value="1"/>
</dbReference>
<dbReference type="SMART" id="SM01030">
    <property type="entry name" value="BHD_1"/>
    <property type="match status" value="1"/>
</dbReference>
<dbReference type="PANTHER" id="PTHR12135">
    <property type="entry name" value="DNA REPAIR PROTEIN XP-C / RAD4"/>
    <property type="match status" value="1"/>
</dbReference>
<dbReference type="InterPro" id="IPR018328">
    <property type="entry name" value="Rad4_beta-hairpin_dom3"/>
</dbReference>
<dbReference type="GO" id="GO:0005737">
    <property type="term" value="C:cytoplasm"/>
    <property type="evidence" value="ECO:0007669"/>
    <property type="project" value="TreeGrafter"/>
</dbReference>
<keyword evidence="13" id="KW-1185">Reference proteome</keyword>
<feature type="region of interest" description="Disordered" evidence="10">
    <location>
        <begin position="1223"/>
        <end position="1350"/>
    </location>
</feature>
<evidence type="ECO:0000259" key="11">
    <source>
        <dbReference type="PROSITE" id="PS51039"/>
    </source>
</evidence>
<keyword evidence="4" id="KW-0227">DNA damage</keyword>
<evidence type="ECO:0000313" key="13">
    <source>
        <dbReference type="Proteomes" id="UP000237481"/>
    </source>
</evidence>
<dbReference type="FunFam" id="3.30.70.2460:FF:000001">
    <property type="entry name" value="DNA repair protein Rad4 family"/>
    <property type="match status" value="1"/>
</dbReference>
<dbReference type="PROSITE" id="PS51039">
    <property type="entry name" value="ZF_AN1"/>
    <property type="match status" value="2"/>
</dbReference>
<organism evidence="12 13">
    <name type="scientific">Tolypocladium paradoxum</name>
    <dbReference type="NCBI Taxonomy" id="94208"/>
    <lineage>
        <taxon>Eukaryota</taxon>
        <taxon>Fungi</taxon>
        <taxon>Dikarya</taxon>
        <taxon>Ascomycota</taxon>
        <taxon>Pezizomycotina</taxon>
        <taxon>Sordariomycetes</taxon>
        <taxon>Hypocreomycetidae</taxon>
        <taxon>Hypocreales</taxon>
        <taxon>Ophiocordycipitaceae</taxon>
        <taxon>Tolypocladium</taxon>
    </lineage>
</organism>
<dbReference type="Pfam" id="PF03835">
    <property type="entry name" value="Rad4"/>
    <property type="match status" value="1"/>
</dbReference>
<evidence type="ECO:0000256" key="2">
    <source>
        <dbReference type="ARBA" id="ARBA00009525"/>
    </source>
</evidence>
<protein>
    <recommendedName>
        <fullName evidence="11">AN1-type domain-containing protein</fullName>
    </recommendedName>
</protein>
<proteinExistence type="inferred from homology"/>
<feature type="region of interest" description="Disordered" evidence="10">
    <location>
        <begin position="547"/>
        <end position="591"/>
    </location>
</feature>
<dbReference type="Pfam" id="PF10404">
    <property type="entry name" value="BHD_2"/>
    <property type="match status" value="1"/>
</dbReference>
<dbReference type="Pfam" id="PF25327">
    <property type="entry name" value="UBL_ZFAND1"/>
    <property type="match status" value="1"/>
</dbReference>
<dbReference type="InterPro" id="IPR018326">
    <property type="entry name" value="Rad4_beta-hairpin_dom1"/>
</dbReference>
<dbReference type="Pfam" id="PF10403">
    <property type="entry name" value="BHD_1"/>
    <property type="match status" value="1"/>
</dbReference>
<dbReference type="GO" id="GO:0006298">
    <property type="term" value="P:mismatch repair"/>
    <property type="evidence" value="ECO:0007669"/>
    <property type="project" value="TreeGrafter"/>
</dbReference>
<feature type="region of interest" description="Disordered" evidence="10">
    <location>
        <begin position="721"/>
        <end position="780"/>
    </location>
</feature>
<feature type="compositionally biased region" description="Basic residues" evidence="10">
    <location>
        <begin position="1310"/>
        <end position="1322"/>
    </location>
</feature>
<feature type="compositionally biased region" description="Basic and acidic residues" evidence="10">
    <location>
        <begin position="767"/>
        <end position="780"/>
    </location>
</feature>
<dbReference type="SMART" id="SM00154">
    <property type="entry name" value="ZnF_AN1"/>
    <property type="match status" value="2"/>
</dbReference>
<dbReference type="Gene3D" id="3.30.70.2460">
    <property type="entry name" value="Rad4, beta-hairpin domain BHD3"/>
    <property type="match status" value="1"/>
</dbReference>
<dbReference type="InterPro" id="IPR018325">
    <property type="entry name" value="Rad4/PNGase_transGLS-fold"/>
</dbReference>
<dbReference type="GO" id="GO:0000111">
    <property type="term" value="C:nucleotide-excision repair factor 2 complex"/>
    <property type="evidence" value="ECO:0007669"/>
    <property type="project" value="TreeGrafter"/>
</dbReference>
<dbReference type="GO" id="GO:0008270">
    <property type="term" value="F:zinc ion binding"/>
    <property type="evidence" value="ECO:0007669"/>
    <property type="project" value="UniProtKB-KW"/>
</dbReference>
<accession>A0A2S4KNJ8</accession>
<dbReference type="OrthoDB" id="300780at2759"/>
<name>A0A2S4KNJ8_9HYPO</name>
<sequence length="1350" mass="151521">MASSSNSDAQETSYVMRDKSDATLVGRHCQYEYCNQLDFLPFLCQSCTKTFCLDHRTESSHKCSNPGAWAERKRQAQLSRPSIGQGKVLRDKVSQKPCACPDCKTVVGTSLTPGVHCQTCNRDYCLKHRLREDHDCKTLVPIGARPAQIDVAQKTKSALDRLRAWGSAKKERAERALPKPKPSSTAARMAAVAKLKKTAKGRKDIAEEKRIYLYVEAEAETAKAKLPKGEFFYSKDWVIGRLLDDAAQGLQVQNMNNQSSNERDKLRVFHVEGGRLLEYGEKIGTALQSGNTVILLRGVGPPPNLIEPRFVNSTRASMTELRHVQARPRSHTIPRCALWHPCSEMPPHVPRKRLRQSPTPDQKSKKGTNAPTPASGSRRRKATLYDDLDATATPLSSKQSGSIAPGFDENDSESSLTSLSDDDFEDVPCAKRQKVEESGDDDDEIEFEDVAAPTVHSAAVPVVSGDLELTLHKDTRISLTNPFGDKKGPSKRERKVRNATHCIHVMSLLWHNSVRNSWLCDPEVQAIMVSHIPPRLWDEVERWRRNSGLVPAPPPPKSVTEGQTKMPVRGKSKGQEKGKGKASSERESRDWGSAAARLEEAAVDMSHGDPLFCLMQSLVSWWKLRFRVTAPGLRKWGYMALERLDRLTKAYKAEFEDSAKFGERIPNLEAFRQCAQSCQGSRDVGAQLFTALLRGLGLEARMVANLQSLGFGWNRLEDAELEKEDSQGASPTDDKALAKESSRKKKSGKPKSTETRLGGPKSSRQTRSSDRTKPAKHDLQLEYMDTDDESIVEVVIAPKKTQQSVRKFDNDLEYPHYWTEVLSPVTCKYLPVDPTVKGTIATNRDLVESFEPRGSKADRARQIMAYIVGYSQDGTGKDVTVRYLKRQMLPGRTKGVRMPLEKIPIYNRHGKVKRYEQFDWFKSTMSGYRRGDRKNPITEIDDDEESTDLKPAKPEKKEVKEGEETLQYYKQSKEFALARHLKREEALKPDAAPVKMFKNKGKGGKVEEEDVYLRADVVNVKSAETWHKQGRAPLPGEQPLKRVPYRAATLNRRREILEAEAATGEKVLQGLFSFEQTDWIIPAPIENGIIPKNEYGNIDLFVEHMCPVGAVHVPFRGATRVCKRLQIDYAEAVVDFEFGHRMAVPVIQGVVIAQEYHDQVMAELERDEAERTRKEDEKRRKATLGRWRKFIMGLRIVERIRQDYGEIDDSVSVFGHSKVGVQQNALPKEHGEDMAGGFLPEGYEEEEDGDGRAHHTSSYFPVGDDGGQEAVDDGLIIEDDQHAPSGEAAGSAEDDDESGGKGKLETKAWRQPRAKGRSRARGQRVVSDEDEDDGAEDDEWRNPDDDDDDD</sequence>
<dbReference type="InterPro" id="IPR057358">
    <property type="entry name" value="UBL_ZFAND1-like"/>
</dbReference>
<dbReference type="EMBL" id="PKSG01001001">
    <property type="protein sequence ID" value="POR31762.1"/>
    <property type="molecule type" value="Genomic_DNA"/>
</dbReference>
<evidence type="ECO:0000256" key="1">
    <source>
        <dbReference type="ARBA" id="ARBA00004123"/>
    </source>
</evidence>
<dbReference type="InterPro" id="IPR004583">
    <property type="entry name" value="DNA_repair_Rad4"/>
</dbReference>
<dbReference type="SUPFAM" id="SSF54001">
    <property type="entry name" value="Cysteine proteinases"/>
    <property type="match status" value="1"/>
</dbReference>
<feature type="compositionally biased region" description="Acidic residues" evidence="10">
    <location>
        <begin position="1266"/>
        <end position="1278"/>
    </location>
</feature>
<dbReference type="InterPro" id="IPR018327">
    <property type="entry name" value="BHD_2"/>
</dbReference>
<evidence type="ECO:0000313" key="12">
    <source>
        <dbReference type="EMBL" id="POR31762.1"/>
    </source>
</evidence>
<comment type="similarity">
    <text evidence="2">Belongs to the XPC family.</text>
</comment>
<keyword evidence="6" id="KW-0862">Zinc</keyword>
<evidence type="ECO:0000256" key="6">
    <source>
        <dbReference type="ARBA" id="ARBA00022833"/>
    </source>
</evidence>
<evidence type="ECO:0000256" key="7">
    <source>
        <dbReference type="ARBA" id="ARBA00023204"/>
    </source>
</evidence>
<reference evidence="12 13" key="1">
    <citation type="submission" date="2018-01" db="EMBL/GenBank/DDBJ databases">
        <title>Harnessing the power of phylogenomics to disentangle the directionality and signatures of interkingdom host jumping in the parasitic fungal genus Tolypocladium.</title>
        <authorList>
            <person name="Quandt C.A."/>
            <person name="Patterson W."/>
            <person name="Spatafora J.W."/>
        </authorList>
    </citation>
    <scope>NUCLEOTIDE SEQUENCE [LARGE SCALE GENOMIC DNA]</scope>
    <source>
        <strain evidence="12 13">NRBC 100945</strain>
    </source>
</reference>
<feature type="compositionally biased region" description="Basic and acidic residues" evidence="10">
    <location>
        <begin position="947"/>
        <end position="963"/>
    </location>
</feature>
<keyword evidence="7" id="KW-0234">DNA repair</keyword>
<dbReference type="Gene3D" id="4.10.1110.10">
    <property type="entry name" value="AN1-like Zinc finger"/>
    <property type="match status" value="2"/>
</dbReference>
<gene>
    <name evidence="12" type="ORF">TPAR_08030</name>
</gene>
<feature type="compositionally biased region" description="Acidic residues" evidence="10">
    <location>
        <begin position="1328"/>
        <end position="1350"/>
    </location>
</feature>
<dbReference type="GO" id="GO:0003697">
    <property type="term" value="F:single-stranded DNA binding"/>
    <property type="evidence" value="ECO:0007669"/>
    <property type="project" value="TreeGrafter"/>
</dbReference>
<evidence type="ECO:0000256" key="4">
    <source>
        <dbReference type="ARBA" id="ARBA00022763"/>
    </source>
</evidence>
<feature type="region of interest" description="Disordered" evidence="10">
    <location>
        <begin position="931"/>
        <end position="963"/>
    </location>
</feature>
<dbReference type="STRING" id="94208.A0A2S4KNJ8"/>
<dbReference type="InterPro" id="IPR042488">
    <property type="entry name" value="Rad4_BHD3_sf"/>
</dbReference>
<dbReference type="Gene3D" id="3.90.260.10">
    <property type="entry name" value="Transglutaminase-like"/>
    <property type="match status" value="1"/>
</dbReference>
<dbReference type="InterPro" id="IPR036985">
    <property type="entry name" value="Transglutaminase-like_sf"/>
</dbReference>
<feature type="domain" description="AN1-type" evidence="11">
    <location>
        <begin position="23"/>
        <end position="71"/>
    </location>
</feature>
<dbReference type="InterPro" id="IPR038765">
    <property type="entry name" value="Papain-like_cys_pep_sf"/>
</dbReference>
<feature type="compositionally biased region" description="Polar residues" evidence="10">
    <location>
        <begin position="393"/>
        <end position="402"/>
    </location>
</feature>
<keyword evidence="8" id="KW-0539">Nucleus</keyword>
<dbReference type="Gene3D" id="2.20.20.110">
    <property type="entry name" value="Rad4, beta-hairpin domain BHD1"/>
    <property type="match status" value="1"/>
</dbReference>
<dbReference type="GO" id="GO:0003684">
    <property type="term" value="F:damaged DNA binding"/>
    <property type="evidence" value="ECO:0007669"/>
    <property type="project" value="InterPro"/>
</dbReference>
<dbReference type="SMART" id="SM01032">
    <property type="entry name" value="BHD_3"/>
    <property type="match status" value="1"/>
</dbReference>
<evidence type="ECO:0000256" key="9">
    <source>
        <dbReference type="PROSITE-ProRule" id="PRU00449"/>
    </source>
</evidence>
<keyword evidence="3" id="KW-0479">Metal-binding</keyword>
<evidence type="ECO:0000256" key="10">
    <source>
        <dbReference type="SAM" id="MobiDB-lite"/>
    </source>
</evidence>
<feature type="compositionally biased region" description="Basic and acidic residues" evidence="10">
    <location>
        <begin position="1298"/>
        <end position="1308"/>
    </location>
</feature>
<dbReference type="GO" id="GO:0006289">
    <property type="term" value="P:nucleotide-excision repair"/>
    <property type="evidence" value="ECO:0007669"/>
    <property type="project" value="InterPro"/>
</dbReference>
<feature type="compositionally biased region" description="Polar residues" evidence="10">
    <location>
        <begin position="356"/>
        <end position="375"/>
    </location>
</feature>
<evidence type="ECO:0000256" key="3">
    <source>
        <dbReference type="ARBA" id="ARBA00022723"/>
    </source>
</evidence>
<feature type="compositionally biased region" description="Basic and acidic residues" evidence="10">
    <location>
        <begin position="732"/>
        <end position="741"/>
    </location>
</feature>
<dbReference type="PANTHER" id="PTHR12135:SF2">
    <property type="entry name" value="DNA REPAIR PROTEIN RAD34"/>
    <property type="match status" value="1"/>
</dbReference>
<evidence type="ECO:0000256" key="8">
    <source>
        <dbReference type="ARBA" id="ARBA00023242"/>
    </source>
</evidence>
<feature type="region of interest" description="Disordered" evidence="10">
    <location>
        <begin position="339"/>
        <end position="428"/>
    </location>
</feature>
<dbReference type="InterPro" id="IPR035896">
    <property type="entry name" value="AN1-like_Znf"/>
</dbReference>
<feature type="compositionally biased region" description="Basic and acidic residues" evidence="10">
    <location>
        <begin position="573"/>
        <end position="590"/>
    </location>
</feature>
<comment type="caution">
    <text evidence="12">The sequence shown here is derived from an EMBL/GenBank/DDBJ whole genome shotgun (WGS) entry which is preliminary data.</text>
</comment>
<dbReference type="GO" id="GO:0071942">
    <property type="term" value="C:XPC complex"/>
    <property type="evidence" value="ECO:0007669"/>
    <property type="project" value="TreeGrafter"/>
</dbReference>
<keyword evidence="5 9" id="KW-0863">Zinc-finger</keyword>
<dbReference type="Proteomes" id="UP000237481">
    <property type="component" value="Unassembled WGS sequence"/>
</dbReference>
<dbReference type="Pfam" id="PF01428">
    <property type="entry name" value="zf-AN1"/>
    <property type="match status" value="2"/>
</dbReference>
<evidence type="ECO:0000256" key="5">
    <source>
        <dbReference type="ARBA" id="ARBA00022771"/>
    </source>
</evidence>
<dbReference type="SUPFAM" id="SSF118310">
    <property type="entry name" value="AN1-like Zinc finger"/>
    <property type="match status" value="2"/>
</dbReference>
<feature type="domain" description="AN1-type" evidence="11">
    <location>
        <begin position="92"/>
        <end position="144"/>
    </location>
</feature>